<protein>
    <submittedName>
        <fullName evidence="1">Uncharacterized protein</fullName>
    </submittedName>
</protein>
<accession>A0AAV0GI05</accession>
<reference evidence="1" key="1">
    <citation type="submission" date="2022-07" db="EMBL/GenBank/DDBJ databases">
        <authorList>
            <person name="Macas J."/>
            <person name="Novak P."/>
            <person name="Neumann P."/>
        </authorList>
    </citation>
    <scope>NUCLEOTIDE SEQUENCE</scope>
</reference>
<evidence type="ECO:0000313" key="1">
    <source>
        <dbReference type="EMBL" id="CAH9146948.1"/>
    </source>
</evidence>
<dbReference type="EMBL" id="CAMAPF010001119">
    <property type="protein sequence ID" value="CAH9146948.1"/>
    <property type="molecule type" value="Genomic_DNA"/>
</dbReference>
<organism evidence="1 2">
    <name type="scientific">Cuscuta epithymum</name>
    <dbReference type="NCBI Taxonomy" id="186058"/>
    <lineage>
        <taxon>Eukaryota</taxon>
        <taxon>Viridiplantae</taxon>
        <taxon>Streptophyta</taxon>
        <taxon>Embryophyta</taxon>
        <taxon>Tracheophyta</taxon>
        <taxon>Spermatophyta</taxon>
        <taxon>Magnoliopsida</taxon>
        <taxon>eudicotyledons</taxon>
        <taxon>Gunneridae</taxon>
        <taxon>Pentapetalae</taxon>
        <taxon>asterids</taxon>
        <taxon>lamiids</taxon>
        <taxon>Solanales</taxon>
        <taxon>Convolvulaceae</taxon>
        <taxon>Cuscuteae</taxon>
        <taxon>Cuscuta</taxon>
        <taxon>Cuscuta subgen. Cuscuta</taxon>
    </lineage>
</organism>
<dbReference type="Proteomes" id="UP001152523">
    <property type="component" value="Unassembled WGS sequence"/>
</dbReference>
<keyword evidence="2" id="KW-1185">Reference proteome</keyword>
<evidence type="ECO:0000313" key="2">
    <source>
        <dbReference type="Proteomes" id="UP001152523"/>
    </source>
</evidence>
<dbReference type="AlphaFoldDB" id="A0AAV0GI05"/>
<comment type="caution">
    <text evidence="1">The sequence shown here is derived from an EMBL/GenBank/DDBJ whole genome shotgun (WGS) entry which is preliminary data.</text>
</comment>
<name>A0AAV0GI05_9ASTE</name>
<gene>
    <name evidence="1" type="ORF">CEPIT_LOCUS43362</name>
</gene>
<sequence>MKSCLLLLYDVNFFGGFFRLIKKGGESLFIPEGRNGMGIKRFLAGITKAYNLMKDFTSTNTFLATPQARGIQVNLILTLRWIFSGRVRITLMEMVGPIS</sequence>
<proteinExistence type="predicted"/>